<evidence type="ECO:0000259" key="4">
    <source>
        <dbReference type="Pfam" id="PF08547"/>
    </source>
</evidence>
<feature type="transmembrane region" description="Helical" evidence="2">
    <location>
        <begin position="46"/>
        <end position="67"/>
    </location>
</feature>
<gene>
    <name evidence="6" type="ORF">CTEN210_02270</name>
</gene>
<keyword evidence="2" id="KW-0472">Membrane</keyword>
<dbReference type="InterPro" id="IPR036291">
    <property type="entry name" value="NAD(P)-bd_dom_sf"/>
</dbReference>
<dbReference type="EMBL" id="BLLK01000022">
    <property type="protein sequence ID" value="GFH45796.1"/>
    <property type="molecule type" value="Genomic_DNA"/>
</dbReference>
<feature type="domain" description="NmrA-like" evidence="3">
    <location>
        <begin position="236"/>
        <end position="317"/>
    </location>
</feature>
<evidence type="ECO:0000313" key="7">
    <source>
        <dbReference type="Proteomes" id="UP001054902"/>
    </source>
</evidence>
<feature type="compositionally biased region" description="Basic and acidic residues" evidence="1">
    <location>
        <begin position="116"/>
        <end position="128"/>
    </location>
</feature>
<proteinExistence type="predicted"/>
<reference evidence="6 7" key="1">
    <citation type="journal article" date="2021" name="Sci. Rep.">
        <title>The genome of the diatom Chaetoceros tenuissimus carries an ancient integrated fragment of an extant virus.</title>
        <authorList>
            <person name="Hongo Y."/>
            <person name="Kimura K."/>
            <person name="Takaki Y."/>
            <person name="Yoshida Y."/>
            <person name="Baba S."/>
            <person name="Kobayashi G."/>
            <person name="Nagasaki K."/>
            <person name="Hano T."/>
            <person name="Tomaru Y."/>
        </authorList>
    </citation>
    <scope>NUCLEOTIDE SEQUENCE [LARGE SCALE GENOMIC DNA]</scope>
    <source>
        <strain evidence="6 7">NIES-3715</strain>
    </source>
</reference>
<dbReference type="Gene3D" id="3.40.50.720">
    <property type="entry name" value="NAD(P)-binding Rossmann-like Domain"/>
    <property type="match status" value="2"/>
</dbReference>
<evidence type="ECO:0000256" key="2">
    <source>
        <dbReference type="SAM" id="Phobius"/>
    </source>
</evidence>
<keyword evidence="2" id="KW-1133">Transmembrane helix</keyword>
<dbReference type="InterPro" id="IPR008030">
    <property type="entry name" value="NmrA-like"/>
</dbReference>
<feature type="region of interest" description="Disordered" evidence="1">
    <location>
        <begin position="95"/>
        <end position="142"/>
    </location>
</feature>
<feature type="domain" description="NAD(P)-binding" evidence="5">
    <location>
        <begin position="655"/>
        <end position="731"/>
    </location>
</feature>
<comment type="caution">
    <text evidence="6">The sequence shown here is derived from an EMBL/GenBank/DDBJ whole genome shotgun (WGS) entry which is preliminary data.</text>
</comment>
<evidence type="ECO:0008006" key="8">
    <source>
        <dbReference type="Google" id="ProtNLM"/>
    </source>
</evidence>
<organism evidence="6 7">
    <name type="scientific">Chaetoceros tenuissimus</name>
    <dbReference type="NCBI Taxonomy" id="426638"/>
    <lineage>
        <taxon>Eukaryota</taxon>
        <taxon>Sar</taxon>
        <taxon>Stramenopiles</taxon>
        <taxon>Ochrophyta</taxon>
        <taxon>Bacillariophyta</taxon>
        <taxon>Coscinodiscophyceae</taxon>
        <taxon>Chaetocerotophycidae</taxon>
        <taxon>Chaetocerotales</taxon>
        <taxon>Chaetocerotaceae</taxon>
        <taxon>Chaetoceros</taxon>
    </lineage>
</organism>
<dbReference type="Proteomes" id="UP001054902">
    <property type="component" value="Unassembled WGS sequence"/>
</dbReference>
<dbReference type="PANTHER" id="PTHR15020">
    <property type="entry name" value="FLAVIN REDUCTASE-RELATED"/>
    <property type="match status" value="1"/>
</dbReference>
<dbReference type="Pfam" id="PF13460">
    <property type="entry name" value="NAD_binding_10"/>
    <property type="match status" value="1"/>
</dbReference>
<accession>A0AAD3H0I8</accession>
<dbReference type="Pfam" id="PF05368">
    <property type="entry name" value="NmrA"/>
    <property type="match status" value="1"/>
</dbReference>
<dbReference type="SUPFAM" id="SSF51735">
    <property type="entry name" value="NAD(P)-binding Rossmann-fold domains"/>
    <property type="match status" value="1"/>
</dbReference>
<evidence type="ECO:0000259" key="5">
    <source>
        <dbReference type="Pfam" id="PF13460"/>
    </source>
</evidence>
<keyword evidence="7" id="KW-1185">Reference proteome</keyword>
<dbReference type="PANTHER" id="PTHR15020:SF50">
    <property type="entry name" value="UPF0659 PROTEIN YMR090W"/>
    <property type="match status" value="1"/>
</dbReference>
<dbReference type="Pfam" id="PF08547">
    <property type="entry name" value="CIA30"/>
    <property type="match status" value="1"/>
</dbReference>
<name>A0AAD3H0I8_9STRA</name>
<evidence type="ECO:0000313" key="6">
    <source>
        <dbReference type="EMBL" id="GFH45796.1"/>
    </source>
</evidence>
<feature type="domain" description="NADH:ubiquinone oxidoreductase intermediate-associated protein 30" evidence="4">
    <location>
        <begin position="425"/>
        <end position="570"/>
    </location>
</feature>
<dbReference type="AlphaFoldDB" id="A0AAD3H0I8"/>
<evidence type="ECO:0000259" key="3">
    <source>
        <dbReference type="Pfam" id="PF05368"/>
    </source>
</evidence>
<evidence type="ECO:0000256" key="1">
    <source>
        <dbReference type="SAM" id="MobiDB-lite"/>
    </source>
</evidence>
<keyword evidence="2" id="KW-0812">Transmembrane</keyword>
<dbReference type="InterPro" id="IPR013857">
    <property type="entry name" value="NADH-UbQ_OxRdtase-assoc_prot30"/>
</dbReference>
<protein>
    <recommendedName>
        <fullName evidence="8">NAD(P)-binding domain-containing protein</fullName>
    </recommendedName>
</protein>
<sequence>MKRRRSDERRSDETFSSIDRIPSTFAIQVNSFNGDSISWKRLQSQLILILMILNVLSSSVILGVKAFSTHHFHTNYSELARIKNKANILSNSKAFMTKESSDDGNKRGKKTGSQNGKRDDDKTKEEKPKQKRPPKNSGNIISLLSNPYKAGKQFRQTLDSVLKSASTLSPERKAIYYLDDRFLDDTDVITPDSGFDSTLSEGALAFAQRGPLVDGLGDEWPLLDGTFDDDDYIPEVLVIGATGAIGRLVVRRMLLSGKFRVRVLVRDLYSNTLNLLGTGVTYCQGDLRNIESLEYAVTDVDKIVFCAGPPRQDEEDYSSKFQDFIEENLDIEVLSDTMELRAQLAQQVDELGMQNIVRAYQNVRHADYGTSQAAKRSLFRFQDREEDYNLFTINIDDESGNGIGNNDSDNDLYNQKSSSSASFKSQVTWMKNKFNHGVFVGKLPTALNADVGSEASIISSRLRSREDPNQGTDLSNGFAGFVCRVCADGKSYQAFIRTSDYETKGIEYVCKFDTVTKSPGSGNKSLNKFQTIRLPFVNFKPTSKAGVDIDLSRLKPFDGRDLKQLGFRVDSADNIAHSLDQNQRKYKWMPFYLALCYIKVYRSQPEPEFVYLSDARLPATVSNEMVRHDLRRIVSGAFGDEKAGALFDEEEAKRVLQDPKDRSGEELYYKYKGEEILKNSGLQYSIIRIPSLNELPSGEFSTIQLKQSNDSLTAVSRAEVAAVCVSALLDPHARNVCFYMSKAKETRVMSIDEKISTQFESLTPEI</sequence>
<dbReference type="InterPro" id="IPR016040">
    <property type="entry name" value="NAD(P)-bd_dom"/>
</dbReference>